<feature type="compositionally biased region" description="Basic and acidic residues" evidence="8">
    <location>
        <begin position="1"/>
        <end position="11"/>
    </location>
</feature>
<feature type="compositionally biased region" description="Low complexity" evidence="8">
    <location>
        <begin position="51"/>
        <end position="66"/>
    </location>
</feature>
<feature type="transmembrane region" description="Helical" evidence="9">
    <location>
        <begin position="166"/>
        <end position="183"/>
    </location>
</feature>
<evidence type="ECO:0000256" key="2">
    <source>
        <dbReference type="ARBA" id="ARBA00022475"/>
    </source>
</evidence>
<feature type="transmembrane region" description="Helical" evidence="9">
    <location>
        <begin position="384"/>
        <end position="405"/>
    </location>
</feature>
<evidence type="ECO:0000256" key="7">
    <source>
        <dbReference type="ARBA" id="ARBA00023136"/>
    </source>
</evidence>
<evidence type="ECO:0000256" key="1">
    <source>
        <dbReference type="ARBA" id="ARBA00004651"/>
    </source>
</evidence>
<protein>
    <submittedName>
        <fullName evidence="10">Murein biosynthesis integral membrane protein MurJ</fullName>
    </submittedName>
</protein>
<keyword evidence="3 9" id="KW-0812">Transmembrane</keyword>
<evidence type="ECO:0000313" key="11">
    <source>
        <dbReference type="Proteomes" id="UP001500483"/>
    </source>
</evidence>
<dbReference type="Proteomes" id="UP001500483">
    <property type="component" value="Unassembled WGS sequence"/>
</dbReference>
<evidence type="ECO:0000313" key="10">
    <source>
        <dbReference type="EMBL" id="GAA3364421.1"/>
    </source>
</evidence>
<feature type="transmembrane region" description="Helical" evidence="9">
    <location>
        <begin position="270"/>
        <end position="290"/>
    </location>
</feature>
<dbReference type="PANTHER" id="PTHR47019:SF1">
    <property type="entry name" value="LIPID II FLIPPASE MURJ"/>
    <property type="match status" value="1"/>
</dbReference>
<evidence type="ECO:0000256" key="6">
    <source>
        <dbReference type="ARBA" id="ARBA00022989"/>
    </source>
</evidence>
<dbReference type="EMBL" id="BAAAYK010000038">
    <property type="protein sequence ID" value="GAA3364421.1"/>
    <property type="molecule type" value="Genomic_DNA"/>
</dbReference>
<organism evidence="10 11">
    <name type="scientific">Saccharopolyspora gregorii</name>
    <dbReference type="NCBI Taxonomy" id="33914"/>
    <lineage>
        <taxon>Bacteria</taxon>
        <taxon>Bacillati</taxon>
        <taxon>Actinomycetota</taxon>
        <taxon>Actinomycetes</taxon>
        <taxon>Pseudonocardiales</taxon>
        <taxon>Pseudonocardiaceae</taxon>
        <taxon>Saccharopolyspora</taxon>
    </lineage>
</organism>
<dbReference type="PANTHER" id="PTHR47019">
    <property type="entry name" value="LIPID II FLIPPASE MURJ"/>
    <property type="match status" value="1"/>
</dbReference>
<keyword evidence="6 9" id="KW-1133">Transmembrane helix</keyword>
<dbReference type="RefSeq" id="WP_344930896.1">
    <property type="nucleotide sequence ID" value="NZ_BAAAYK010000038.1"/>
</dbReference>
<feature type="compositionally biased region" description="Pro residues" evidence="8">
    <location>
        <begin position="39"/>
        <end position="50"/>
    </location>
</feature>
<evidence type="ECO:0000256" key="3">
    <source>
        <dbReference type="ARBA" id="ARBA00022692"/>
    </source>
</evidence>
<feature type="transmembrane region" description="Helical" evidence="9">
    <location>
        <begin position="561"/>
        <end position="583"/>
    </location>
</feature>
<feature type="transmembrane region" description="Helical" evidence="9">
    <location>
        <begin position="603"/>
        <end position="623"/>
    </location>
</feature>
<accession>A0ABP6RZV5</accession>
<comment type="caution">
    <text evidence="10">The sequence shown here is derived from an EMBL/GenBank/DDBJ whole genome shotgun (WGS) entry which is preliminary data.</text>
</comment>
<evidence type="ECO:0000256" key="5">
    <source>
        <dbReference type="ARBA" id="ARBA00022984"/>
    </source>
</evidence>
<feature type="transmembrane region" description="Helical" evidence="9">
    <location>
        <begin position="203"/>
        <end position="225"/>
    </location>
</feature>
<dbReference type="NCBIfam" id="TIGR01695">
    <property type="entry name" value="murJ_mviN"/>
    <property type="match status" value="1"/>
</dbReference>
<evidence type="ECO:0000256" key="9">
    <source>
        <dbReference type="SAM" id="Phobius"/>
    </source>
</evidence>
<feature type="transmembrane region" description="Helical" evidence="9">
    <location>
        <begin position="348"/>
        <end position="372"/>
    </location>
</feature>
<name>A0ABP6RZV5_9PSEU</name>
<dbReference type="InterPro" id="IPR004268">
    <property type="entry name" value="MurJ"/>
</dbReference>
<feature type="transmembrane region" description="Helical" evidence="9">
    <location>
        <begin position="435"/>
        <end position="457"/>
    </location>
</feature>
<evidence type="ECO:0000256" key="4">
    <source>
        <dbReference type="ARBA" id="ARBA00022960"/>
    </source>
</evidence>
<feature type="region of interest" description="Disordered" evidence="8">
    <location>
        <begin position="1"/>
        <end position="72"/>
    </location>
</feature>
<evidence type="ECO:0000256" key="8">
    <source>
        <dbReference type="SAM" id="MobiDB-lite"/>
    </source>
</evidence>
<feature type="transmembrane region" description="Helical" evidence="9">
    <location>
        <begin position="237"/>
        <end position="258"/>
    </location>
</feature>
<comment type="subcellular location">
    <subcellularLocation>
        <location evidence="1">Cell membrane</location>
        <topology evidence="1">Multi-pass membrane protein</topology>
    </subcellularLocation>
</comment>
<keyword evidence="5" id="KW-0573">Peptidoglycan synthesis</keyword>
<feature type="compositionally biased region" description="Basic and acidic residues" evidence="8">
    <location>
        <begin position="26"/>
        <end position="35"/>
    </location>
</feature>
<keyword evidence="4" id="KW-0133">Cell shape</keyword>
<gene>
    <name evidence="10" type="primary">murJ_2</name>
    <name evidence="10" type="ORF">GCM10020366_60210</name>
</gene>
<feature type="transmembrane region" description="Helical" evidence="9">
    <location>
        <begin position="463"/>
        <end position="481"/>
    </location>
</feature>
<feature type="transmembrane region" description="Helical" evidence="9">
    <location>
        <begin position="501"/>
        <end position="520"/>
    </location>
</feature>
<dbReference type="Pfam" id="PF03023">
    <property type="entry name" value="MurJ"/>
    <property type="match status" value="1"/>
</dbReference>
<keyword evidence="7 9" id="KW-0472">Membrane</keyword>
<proteinExistence type="predicted"/>
<dbReference type="InterPro" id="IPR051050">
    <property type="entry name" value="Lipid_II_flippase_MurJ/MviN"/>
</dbReference>
<feature type="region of interest" description="Disordered" evidence="8">
    <location>
        <begin position="90"/>
        <end position="113"/>
    </location>
</feature>
<feature type="transmembrane region" description="Helical" evidence="9">
    <location>
        <begin position="123"/>
        <end position="146"/>
    </location>
</feature>
<feature type="compositionally biased region" description="Low complexity" evidence="8">
    <location>
        <begin position="90"/>
        <end position="99"/>
    </location>
</feature>
<keyword evidence="2" id="KW-1003">Cell membrane</keyword>
<dbReference type="PRINTS" id="PR01806">
    <property type="entry name" value="VIRFACTRMVIN"/>
</dbReference>
<keyword evidence="11" id="KW-1185">Reference proteome</keyword>
<reference evidence="11" key="1">
    <citation type="journal article" date="2019" name="Int. J. Syst. Evol. Microbiol.">
        <title>The Global Catalogue of Microorganisms (GCM) 10K type strain sequencing project: providing services to taxonomists for standard genome sequencing and annotation.</title>
        <authorList>
            <consortium name="The Broad Institute Genomics Platform"/>
            <consortium name="The Broad Institute Genome Sequencing Center for Infectious Disease"/>
            <person name="Wu L."/>
            <person name="Ma J."/>
        </authorList>
    </citation>
    <scope>NUCLEOTIDE SEQUENCE [LARGE SCALE GENOMIC DNA]</scope>
    <source>
        <strain evidence="11">JCM 9687</strain>
    </source>
</reference>
<feature type="transmembrane region" description="Helical" evidence="9">
    <location>
        <begin position="526"/>
        <end position="549"/>
    </location>
</feature>
<dbReference type="CDD" id="cd13123">
    <property type="entry name" value="MATE_MurJ_like"/>
    <property type="match status" value="1"/>
</dbReference>
<feature type="transmembrane region" description="Helical" evidence="9">
    <location>
        <begin position="306"/>
        <end position="328"/>
    </location>
</feature>
<sequence>MNRDSDAEARRHPAGPGGPGGPAAPADDRTQHIPRVEPGGPPQAPRPQQPVPAAARPVPAERGAAARSGWHAAETQPIPAVLPEPGLDQAAEQAQEQTQVLRPTGGGGGGGGKSLLRASGSMAIATLISRITGFGWKILLALIIGFGVENDSFTVANNLPNSVFELLIGGVLTSVIVPVLVRAQKSDSDGGESYIQRLLTLSVVMLVIGTALAVVAAPGLVWLYVRDGGNASPELATAFAYLLLPQILFYGISALMSAILQAKQIFSPPAWAPVVNNLVVIATICVYWTLPGELTVNPIRMTDAHLLTLGIGVTLGVVAQAFIQVPALRRTGFRFSWRWGWDPRLNEFGGLALWMLAYVGVSQIGLMVMSGVGTRAVVWSMYNYVWMLLQLPYGVIGFSVMTAILPRMSGAAADHDYPKVVADLSLGNRLSTVTLLPISGVMSAIGLPLALALFSVGKSSGDAGQIGIALAVSAFGVLPYAITMMQMRVFYALKDARTPTLIMVVMTVVKVGLALLCGLVEDPEMVLYALVFINSFSFVVGWVVGEVWLRHRLGRLEGRVFLITLGKTLLASVLGGLVTWGVVLGVDAVVPGEAGSGTGWLQLLAGTVVGFAVIFGLMALFRVRELEPAIGRVRAVLRR</sequence>
<feature type="compositionally biased region" description="Gly residues" evidence="8">
    <location>
        <begin position="104"/>
        <end position="113"/>
    </location>
</feature>